<accession>A0ABU1X003</accession>
<evidence type="ECO:0008006" key="3">
    <source>
        <dbReference type="Google" id="ProtNLM"/>
    </source>
</evidence>
<comment type="caution">
    <text evidence="1">The sequence shown here is derived from an EMBL/GenBank/DDBJ whole genome shotgun (WGS) entry which is preliminary data.</text>
</comment>
<organism evidence="1 2">
    <name type="scientific">Sphingobium xenophagum</name>
    <dbReference type="NCBI Taxonomy" id="121428"/>
    <lineage>
        <taxon>Bacteria</taxon>
        <taxon>Pseudomonadati</taxon>
        <taxon>Pseudomonadota</taxon>
        <taxon>Alphaproteobacteria</taxon>
        <taxon>Sphingomonadales</taxon>
        <taxon>Sphingomonadaceae</taxon>
        <taxon>Sphingobium</taxon>
    </lineage>
</organism>
<dbReference type="EMBL" id="JAVDWV010000007">
    <property type="protein sequence ID" value="MDR7154896.1"/>
    <property type="molecule type" value="Genomic_DNA"/>
</dbReference>
<dbReference type="Proteomes" id="UP001267638">
    <property type="component" value="Unassembled WGS sequence"/>
</dbReference>
<keyword evidence="2" id="KW-1185">Reference proteome</keyword>
<reference evidence="1 2" key="1">
    <citation type="submission" date="2023-07" db="EMBL/GenBank/DDBJ databases">
        <title>Sorghum-associated microbial communities from plants grown in Nebraska, USA.</title>
        <authorList>
            <person name="Schachtman D."/>
        </authorList>
    </citation>
    <scope>NUCLEOTIDE SEQUENCE [LARGE SCALE GENOMIC DNA]</scope>
    <source>
        <strain evidence="1 2">4256</strain>
    </source>
</reference>
<gene>
    <name evidence="1" type="ORF">J2W40_001714</name>
</gene>
<protein>
    <recommendedName>
        <fullName evidence="3">Autotransporter domain-containing protein</fullName>
    </recommendedName>
</protein>
<evidence type="ECO:0000313" key="1">
    <source>
        <dbReference type="EMBL" id="MDR7154896.1"/>
    </source>
</evidence>
<proteinExistence type="predicted"/>
<name>A0ABU1X003_SPHXE</name>
<evidence type="ECO:0000313" key="2">
    <source>
        <dbReference type="Proteomes" id="UP001267638"/>
    </source>
</evidence>
<sequence length="346" mass="36348">MTSNKSGQPLRFMALLMIAWITLRIAAQPGPSPLSPLPLIDGLTATAAIAPRQTIPVASAKATQESHRETISRFRKADPFTAISLPPIDKTGQSAVDVMPIKRPPTTANQSLHIVSSYPPPQSLGLAVESPPSSDHWSGSGWMLWRDGGMRRADIARTGRLGGSQIGARLDYVLNPVAAHRATAYARMSAALDSPAAPEVAVGLAIQPLRALPVNFAIERRIAIDTGGSNAMAVMAVGGFGPTPVAFGLQAEAYAQAGIVGFRQRDAFIDGKLSLFAPVPNTALRLGGALSGGAQPSADRLDIGPEVQIRLPLRPMNARLSIEWRERIGGRAAPASGLALTLGADF</sequence>
<dbReference type="RefSeq" id="WP_310223603.1">
    <property type="nucleotide sequence ID" value="NZ_JAVDWV010000007.1"/>
</dbReference>